<dbReference type="PANTHER" id="PTHR47627">
    <property type="entry name" value="RUBREDOXIN"/>
    <property type="match status" value="1"/>
</dbReference>
<evidence type="ECO:0000256" key="3">
    <source>
        <dbReference type="ARBA" id="ARBA00004933"/>
    </source>
</evidence>
<evidence type="ECO:0000256" key="9">
    <source>
        <dbReference type="RuleBase" id="RU003820"/>
    </source>
</evidence>
<evidence type="ECO:0000256" key="4">
    <source>
        <dbReference type="ARBA" id="ARBA00005337"/>
    </source>
</evidence>
<comment type="function">
    <text evidence="2">Involved in the hydrocarbon hydroxylating system, which transfers electrons from NADH to rubredoxin reductase and then through rubredoxin to alkane 1 monooxygenase.</text>
</comment>
<name>A0A7W6UHS1_9HYPH</name>
<evidence type="ECO:0000256" key="1">
    <source>
        <dbReference type="ARBA" id="ARBA00001965"/>
    </source>
</evidence>
<dbReference type="FunFam" id="2.20.28.10:FF:000001">
    <property type="entry name" value="Rubredoxin"/>
    <property type="match status" value="1"/>
</dbReference>
<dbReference type="GO" id="GO:0043448">
    <property type="term" value="P:alkane catabolic process"/>
    <property type="evidence" value="ECO:0007669"/>
    <property type="project" value="TreeGrafter"/>
</dbReference>
<proteinExistence type="inferred from homology"/>
<comment type="similarity">
    <text evidence="4 9">Belongs to the rubredoxin family.</text>
</comment>
<evidence type="ECO:0000256" key="5">
    <source>
        <dbReference type="ARBA" id="ARBA00022448"/>
    </source>
</evidence>
<dbReference type="SUPFAM" id="SSF57802">
    <property type="entry name" value="Rubredoxin-like"/>
    <property type="match status" value="1"/>
</dbReference>
<gene>
    <name evidence="11" type="ORF">GGE15_000513</name>
</gene>
<comment type="cofactor">
    <cofactor evidence="1 9">
        <name>Fe(3+)</name>
        <dbReference type="ChEBI" id="CHEBI:29034"/>
    </cofactor>
</comment>
<dbReference type="Gene3D" id="2.20.28.10">
    <property type="match status" value="1"/>
</dbReference>
<dbReference type="InterPro" id="IPR024935">
    <property type="entry name" value="Rubredoxin_dom"/>
</dbReference>
<dbReference type="CDD" id="cd00730">
    <property type="entry name" value="rubredoxin"/>
    <property type="match status" value="1"/>
</dbReference>
<reference evidence="11 12" key="1">
    <citation type="submission" date="2020-08" db="EMBL/GenBank/DDBJ databases">
        <title>Genomic Encyclopedia of Type Strains, Phase IV (KMG-V): Genome sequencing to study the core and pangenomes of soil and plant-associated prokaryotes.</title>
        <authorList>
            <person name="Whitman W."/>
        </authorList>
    </citation>
    <scope>NUCLEOTIDE SEQUENCE [LARGE SCALE GENOMIC DNA]</scope>
    <source>
        <strain evidence="11 12">SEMIA 414</strain>
    </source>
</reference>
<dbReference type="GO" id="GO:0005506">
    <property type="term" value="F:iron ion binding"/>
    <property type="evidence" value="ECO:0007669"/>
    <property type="project" value="UniProtKB-UniRule"/>
</dbReference>
<accession>A0A7W6UHS1</accession>
<dbReference type="Pfam" id="PF00301">
    <property type="entry name" value="Rubredoxin"/>
    <property type="match status" value="1"/>
</dbReference>
<evidence type="ECO:0000256" key="7">
    <source>
        <dbReference type="ARBA" id="ARBA00022982"/>
    </source>
</evidence>
<dbReference type="InterPro" id="IPR024934">
    <property type="entry name" value="Rubredoxin-like_dom"/>
</dbReference>
<keyword evidence="5" id="KW-0813">Transport</keyword>
<comment type="pathway">
    <text evidence="3">Hydrocarbon metabolism; alkane degradation.</text>
</comment>
<dbReference type="PROSITE" id="PS50903">
    <property type="entry name" value="RUBREDOXIN_LIKE"/>
    <property type="match status" value="1"/>
</dbReference>
<evidence type="ECO:0000313" key="11">
    <source>
        <dbReference type="EMBL" id="MBB4437282.1"/>
    </source>
</evidence>
<dbReference type="InterPro" id="IPR050526">
    <property type="entry name" value="Rubredoxin_ET"/>
</dbReference>
<comment type="caution">
    <text evidence="11">The sequence shown here is derived from an EMBL/GenBank/DDBJ whole genome shotgun (WGS) entry which is preliminary data.</text>
</comment>
<evidence type="ECO:0000256" key="6">
    <source>
        <dbReference type="ARBA" id="ARBA00022723"/>
    </source>
</evidence>
<keyword evidence="8 9" id="KW-0408">Iron</keyword>
<dbReference type="PROSITE" id="PS00202">
    <property type="entry name" value="RUBREDOXIN"/>
    <property type="match status" value="1"/>
</dbReference>
<evidence type="ECO:0000256" key="8">
    <source>
        <dbReference type="ARBA" id="ARBA00023004"/>
    </source>
</evidence>
<dbReference type="PRINTS" id="PR00163">
    <property type="entry name" value="RUBREDOXIN"/>
</dbReference>
<feature type="domain" description="Rubredoxin-like" evidence="10">
    <location>
        <begin position="24"/>
        <end position="75"/>
    </location>
</feature>
<sequence>MVKFEFVGGKTMVPSAEVADRSGFKVWQCVLCAYVYDEALGDPDGGVPPGTRWEDVPDDWVCPECGARKSEFDMVVVG</sequence>
<keyword evidence="7 9" id="KW-0249">Electron transport</keyword>
<evidence type="ECO:0000313" key="12">
    <source>
        <dbReference type="Proteomes" id="UP000533724"/>
    </source>
</evidence>
<dbReference type="PANTHER" id="PTHR47627:SF1">
    <property type="entry name" value="RUBREDOXIN-1-RELATED"/>
    <property type="match status" value="1"/>
</dbReference>
<dbReference type="InterPro" id="IPR018527">
    <property type="entry name" value="Rubredoxin_Fe_BS"/>
</dbReference>
<evidence type="ECO:0000256" key="2">
    <source>
        <dbReference type="ARBA" id="ARBA00002792"/>
    </source>
</evidence>
<dbReference type="EMBL" id="JACIHI010000001">
    <property type="protein sequence ID" value="MBB4437282.1"/>
    <property type="molecule type" value="Genomic_DNA"/>
</dbReference>
<dbReference type="GO" id="GO:0009055">
    <property type="term" value="F:electron transfer activity"/>
    <property type="evidence" value="ECO:0007669"/>
    <property type="project" value="TreeGrafter"/>
</dbReference>
<evidence type="ECO:0000259" key="10">
    <source>
        <dbReference type="PROSITE" id="PS50903"/>
    </source>
</evidence>
<dbReference type="Proteomes" id="UP000533724">
    <property type="component" value="Unassembled WGS sequence"/>
</dbReference>
<dbReference type="AlphaFoldDB" id="A0A7W6UHS1"/>
<protein>
    <recommendedName>
        <fullName evidence="9">Rubredoxin</fullName>
    </recommendedName>
</protein>
<organism evidence="11 12">
    <name type="scientific">Rhizobium esperanzae</name>
    <dbReference type="NCBI Taxonomy" id="1967781"/>
    <lineage>
        <taxon>Bacteria</taxon>
        <taxon>Pseudomonadati</taxon>
        <taxon>Pseudomonadota</taxon>
        <taxon>Alphaproteobacteria</taxon>
        <taxon>Hyphomicrobiales</taxon>
        <taxon>Rhizobiaceae</taxon>
        <taxon>Rhizobium/Agrobacterium group</taxon>
        <taxon>Rhizobium</taxon>
    </lineage>
</organism>
<keyword evidence="6 9" id="KW-0479">Metal-binding</keyword>